<accession>A0AAQ3Q275</accession>
<dbReference type="PANTHER" id="PTHR13778">
    <property type="entry name" value="GLYCOSYLTRANSFERASE 8 DOMAIN-CONTAINING PROTEIN"/>
    <property type="match status" value="1"/>
</dbReference>
<keyword evidence="3" id="KW-0808">Transferase</keyword>
<dbReference type="GO" id="GO:0016757">
    <property type="term" value="F:glycosyltransferase activity"/>
    <property type="evidence" value="ECO:0007669"/>
    <property type="project" value="UniProtKB-KW"/>
</dbReference>
<dbReference type="PANTHER" id="PTHR13778:SF5">
    <property type="entry name" value="HEXOSYLTRANSFERASE"/>
    <property type="match status" value="1"/>
</dbReference>
<organism evidence="4 5">
    <name type="scientific">Canna indica</name>
    <name type="common">Indian-shot</name>
    <dbReference type="NCBI Taxonomy" id="4628"/>
    <lineage>
        <taxon>Eukaryota</taxon>
        <taxon>Viridiplantae</taxon>
        <taxon>Streptophyta</taxon>
        <taxon>Embryophyta</taxon>
        <taxon>Tracheophyta</taxon>
        <taxon>Spermatophyta</taxon>
        <taxon>Magnoliopsida</taxon>
        <taxon>Liliopsida</taxon>
        <taxon>Zingiberales</taxon>
        <taxon>Cannaceae</taxon>
        <taxon>Canna</taxon>
    </lineage>
</organism>
<evidence type="ECO:0000256" key="2">
    <source>
        <dbReference type="ARBA" id="ARBA00022676"/>
    </source>
</evidence>
<sequence length="206" mass="23331">MTLDANYLRVTMAAILSILQHTSCSESVTVHFLVARPGPEVLANIRAAFPYLDFRVYRFDSDRVRGRISRSIRQALDQPLNYDFRVDPARSSLLLVEPLFNPPAVQHATDELVFEELGFRSLCVADCPSLVHLYEASRRHSRSQYSLVVDCGFSFTHAAPVVHNFTLNYGIRRLDLGGKALTNYLNELVSYRSVNLMDETLIIDHA</sequence>
<reference evidence="4 5" key="1">
    <citation type="submission" date="2023-10" db="EMBL/GenBank/DDBJ databases">
        <title>Chromosome-scale genome assembly provides insights into flower coloration mechanisms of Canna indica.</title>
        <authorList>
            <person name="Li C."/>
        </authorList>
    </citation>
    <scope>NUCLEOTIDE SEQUENCE [LARGE SCALE GENOMIC DNA]</scope>
    <source>
        <tissue evidence="4">Flower</tissue>
    </source>
</reference>
<dbReference type="EMBL" id="CP136890">
    <property type="protein sequence ID" value="WOK93639.1"/>
    <property type="molecule type" value="Genomic_DNA"/>
</dbReference>
<evidence type="ECO:0000313" key="4">
    <source>
        <dbReference type="EMBL" id="WOK93639.1"/>
    </source>
</evidence>
<protein>
    <submittedName>
        <fullName evidence="4">Uncharacterized protein</fullName>
    </submittedName>
</protein>
<dbReference type="InterPro" id="IPR029044">
    <property type="entry name" value="Nucleotide-diphossugar_trans"/>
</dbReference>
<dbReference type="FunFam" id="3.30.420.40:FF:000187">
    <property type="entry name" value="Actin-related protein 6"/>
    <property type="match status" value="1"/>
</dbReference>
<dbReference type="InterPro" id="IPR050748">
    <property type="entry name" value="Glycosyltrans_8_dom-fam"/>
</dbReference>
<keyword evidence="2" id="KW-0328">Glycosyltransferase</keyword>
<comment type="pathway">
    <text evidence="1">Glycan metabolism; pectin biosynthesis.</text>
</comment>
<keyword evidence="5" id="KW-1185">Reference proteome</keyword>
<dbReference type="Pfam" id="PF00022">
    <property type="entry name" value="Actin"/>
    <property type="match status" value="1"/>
</dbReference>
<gene>
    <name evidence="4" type="ORF">Cni_G02339</name>
</gene>
<name>A0AAQ3Q275_9LILI</name>
<dbReference type="GO" id="GO:0005794">
    <property type="term" value="C:Golgi apparatus"/>
    <property type="evidence" value="ECO:0007669"/>
    <property type="project" value="TreeGrafter"/>
</dbReference>
<dbReference type="InterPro" id="IPR043129">
    <property type="entry name" value="ATPase_NBD"/>
</dbReference>
<dbReference type="AlphaFoldDB" id="A0AAQ3Q275"/>
<dbReference type="SUPFAM" id="SSF53448">
    <property type="entry name" value="Nucleotide-diphospho-sugar transferases"/>
    <property type="match status" value="1"/>
</dbReference>
<dbReference type="Gene3D" id="3.30.420.40">
    <property type="match status" value="1"/>
</dbReference>
<dbReference type="Proteomes" id="UP001327560">
    <property type="component" value="Chromosome 1"/>
</dbReference>
<dbReference type="InterPro" id="IPR004000">
    <property type="entry name" value="Actin"/>
</dbReference>
<evidence type="ECO:0000313" key="5">
    <source>
        <dbReference type="Proteomes" id="UP001327560"/>
    </source>
</evidence>
<evidence type="ECO:0000256" key="3">
    <source>
        <dbReference type="ARBA" id="ARBA00022679"/>
    </source>
</evidence>
<proteinExistence type="predicted"/>
<evidence type="ECO:0000256" key="1">
    <source>
        <dbReference type="ARBA" id="ARBA00004877"/>
    </source>
</evidence>
<dbReference type="SUPFAM" id="SSF53067">
    <property type="entry name" value="Actin-like ATPase domain"/>
    <property type="match status" value="2"/>
</dbReference>